<organism evidence="7 8">
    <name type="scientific">Amycolatopsis silviterrae</name>
    <dbReference type="NCBI Taxonomy" id="1656914"/>
    <lineage>
        <taxon>Bacteria</taxon>
        <taxon>Bacillati</taxon>
        <taxon>Actinomycetota</taxon>
        <taxon>Actinomycetes</taxon>
        <taxon>Pseudonocardiales</taxon>
        <taxon>Pseudonocardiaceae</taxon>
        <taxon>Amycolatopsis</taxon>
    </lineage>
</organism>
<feature type="compositionally biased region" description="Low complexity" evidence="5">
    <location>
        <begin position="1"/>
        <end position="30"/>
    </location>
</feature>
<dbReference type="Proteomes" id="UP001597483">
    <property type="component" value="Unassembled WGS sequence"/>
</dbReference>
<keyword evidence="2 6" id="KW-0812">Transmembrane</keyword>
<dbReference type="Pfam" id="PF04505">
    <property type="entry name" value="CD225"/>
    <property type="match status" value="1"/>
</dbReference>
<feature type="compositionally biased region" description="Low complexity" evidence="5">
    <location>
        <begin position="42"/>
        <end position="53"/>
    </location>
</feature>
<evidence type="ECO:0000256" key="6">
    <source>
        <dbReference type="SAM" id="Phobius"/>
    </source>
</evidence>
<evidence type="ECO:0000256" key="3">
    <source>
        <dbReference type="ARBA" id="ARBA00022989"/>
    </source>
</evidence>
<keyword evidence="3 6" id="KW-1133">Transmembrane helix</keyword>
<evidence type="ECO:0000256" key="4">
    <source>
        <dbReference type="ARBA" id="ARBA00023136"/>
    </source>
</evidence>
<gene>
    <name evidence="7" type="ORF">ACFSVL_40285</name>
</gene>
<dbReference type="PANTHER" id="PTHR14948:SF25">
    <property type="entry name" value="DUF4190 DOMAIN-CONTAINING PROTEIN"/>
    <property type="match status" value="1"/>
</dbReference>
<comment type="subcellular location">
    <subcellularLocation>
        <location evidence="1">Membrane</location>
    </subcellularLocation>
</comment>
<proteinExistence type="predicted"/>
<name>A0ABW5HK82_9PSEU</name>
<dbReference type="EMBL" id="JBHUKS010000033">
    <property type="protein sequence ID" value="MFD2473696.1"/>
    <property type="molecule type" value="Genomic_DNA"/>
</dbReference>
<feature type="transmembrane region" description="Helical" evidence="6">
    <location>
        <begin position="71"/>
        <end position="89"/>
    </location>
</feature>
<accession>A0ABW5HK82</accession>
<evidence type="ECO:0000313" key="8">
    <source>
        <dbReference type="Proteomes" id="UP001597483"/>
    </source>
</evidence>
<dbReference type="PANTHER" id="PTHR14948">
    <property type="entry name" value="NG5"/>
    <property type="match status" value="1"/>
</dbReference>
<evidence type="ECO:0000256" key="5">
    <source>
        <dbReference type="SAM" id="MobiDB-lite"/>
    </source>
</evidence>
<feature type="transmembrane region" description="Helical" evidence="6">
    <location>
        <begin position="115"/>
        <end position="141"/>
    </location>
</feature>
<protein>
    <submittedName>
        <fullName evidence="7">CD225/dispanin family protein</fullName>
    </submittedName>
</protein>
<dbReference type="RefSeq" id="WP_378312372.1">
    <property type="nucleotide sequence ID" value="NZ_JBHUKS010000033.1"/>
</dbReference>
<dbReference type="InterPro" id="IPR051423">
    <property type="entry name" value="CD225/Dispanin"/>
</dbReference>
<evidence type="ECO:0000313" key="7">
    <source>
        <dbReference type="EMBL" id="MFD2473696.1"/>
    </source>
</evidence>
<keyword evidence="4 6" id="KW-0472">Membrane</keyword>
<sequence length="155" mass="16751">MTNPYGQPQQPQQPYGGQPQQPYGQQPYPQSGATPAQPYPQQPYGQQAPYGQPAFGGAPGGDMSGIKDYKGWAIGCIFLMWILAIFAIMKSNEVQTYKMQGNYAMAQQASQTTKTLCLIATILGALGWVIGIIVLIISLVAASEVHSYYCTGSYC</sequence>
<reference evidence="8" key="1">
    <citation type="journal article" date="2019" name="Int. J. Syst. Evol. Microbiol.">
        <title>The Global Catalogue of Microorganisms (GCM) 10K type strain sequencing project: providing services to taxonomists for standard genome sequencing and annotation.</title>
        <authorList>
            <consortium name="The Broad Institute Genomics Platform"/>
            <consortium name="The Broad Institute Genome Sequencing Center for Infectious Disease"/>
            <person name="Wu L."/>
            <person name="Ma J."/>
        </authorList>
    </citation>
    <scope>NUCLEOTIDE SEQUENCE [LARGE SCALE GENOMIC DNA]</scope>
    <source>
        <strain evidence="8">CGMCC 4.7641</strain>
    </source>
</reference>
<evidence type="ECO:0000256" key="2">
    <source>
        <dbReference type="ARBA" id="ARBA00022692"/>
    </source>
</evidence>
<evidence type="ECO:0000256" key="1">
    <source>
        <dbReference type="ARBA" id="ARBA00004370"/>
    </source>
</evidence>
<dbReference type="InterPro" id="IPR007593">
    <property type="entry name" value="CD225/Dispanin_fam"/>
</dbReference>
<comment type="caution">
    <text evidence="7">The sequence shown here is derived from an EMBL/GenBank/DDBJ whole genome shotgun (WGS) entry which is preliminary data.</text>
</comment>
<feature type="region of interest" description="Disordered" evidence="5">
    <location>
        <begin position="1"/>
        <end position="56"/>
    </location>
</feature>
<keyword evidence="8" id="KW-1185">Reference proteome</keyword>